<dbReference type="AlphaFoldDB" id="A0A7S1DUT9"/>
<name>A0A7S1DUT9_HEMAN</name>
<sequence length="412" mass="44095">MVGARLSLCVAVLLCVVQCQENQRSPWDRTSDTLCFDGTATAGWEVAIKQAPWTARTGHGSVSFQQMMYVMGGRSANGALLNDMWESADGKEWKASDVLPGWSGRQRFGVVNMNNKIWVMGGIMAAPNGAAVVSNEVWSLSSDGSGWDQIVTYSNTTSGANTSSAATPTSSTAPMWAPRHSMITMVFQGRIWVISGVEALVEASAAQTSDFRHDIWSTVDGVNWRRDVETAPWRGRRTAVGAMYQLRMYVLAESADYRYYYNVWGSADGTTWSEPPGSCAVSGERVADALVIESGLVVIGAVDGLAAGNLSASMWYSPPGANFNGTFLKSASPVGTGARVDASYAGFLGRIWQTGGYCPACAQGNKEQTFSDVQSSGSLTFPDITVGSASKRARSVALVFILLLCSLSPLWL</sequence>
<gene>
    <name evidence="2" type="ORF">HAND00432_LOCUS12680</name>
</gene>
<reference evidence="2" key="1">
    <citation type="submission" date="2021-01" db="EMBL/GenBank/DDBJ databases">
        <authorList>
            <person name="Corre E."/>
            <person name="Pelletier E."/>
            <person name="Niang G."/>
            <person name="Scheremetjew M."/>
            <person name="Finn R."/>
            <person name="Kale V."/>
            <person name="Holt S."/>
            <person name="Cochrane G."/>
            <person name="Meng A."/>
            <person name="Brown T."/>
            <person name="Cohen L."/>
        </authorList>
    </citation>
    <scope>NUCLEOTIDE SEQUENCE</scope>
    <source>
        <strain evidence="2">CCMP644</strain>
    </source>
</reference>
<dbReference type="Gene3D" id="2.120.10.80">
    <property type="entry name" value="Kelch-type beta propeller"/>
    <property type="match status" value="1"/>
</dbReference>
<keyword evidence="1" id="KW-0732">Signal</keyword>
<dbReference type="SUPFAM" id="SSF117281">
    <property type="entry name" value="Kelch motif"/>
    <property type="match status" value="1"/>
</dbReference>
<feature type="signal peptide" evidence="1">
    <location>
        <begin position="1"/>
        <end position="19"/>
    </location>
</feature>
<feature type="chain" id="PRO_5030868742" evidence="1">
    <location>
        <begin position="20"/>
        <end position="412"/>
    </location>
</feature>
<evidence type="ECO:0000313" key="2">
    <source>
        <dbReference type="EMBL" id="CAD8958141.1"/>
    </source>
</evidence>
<accession>A0A7S1DUT9</accession>
<proteinExistence type="predicted"/>
<evidence type="ECO:0000256" key="1">
    <source>
        <dbReference type="SAM" id="SignalP"/>
    </source>
</evidence>
<protein>
    <submittedName>
        <fullName evidence="2">Uncharacterized protein</fullName>
    </submittedName>
</protein>
<dbReference type="InterPro" id="IPR015915">
    <property type="entry name" value="Kelch-typ_b-propeller"/>
</dbReference>
<dbReference type="EMBL" id="HBFX01020861">
    <property type="protein sequence ID" value="CAD8958141.1"/>
    <property type="molecule type" value="Transcribed_RNA"/>
</dbReference>
<organism evidence="2">
    <name type="scientific">Hemiselmis andersenii</name>
    <name type="common">Cryptophyte alga</name>
    <dbReference type="NCBI Taxonomy" id="464988"/>
    <lineage>
        <taxon>Eukaryota</taxon>
        <taxon>Cryptophyceae</taxon>
        <taxon>Cryptomonadales</taxon>
        <taxon>Hemiselmidaceae</taxon>
        <taxon>Hemiselmis</taxon>
    </lineage>
</organism>